<comment type="caution">
    <text evidence="1">The sequence shown here is derived from an EMBL/GenBank/DDBJ whole genome shotgun (WGS) entry which is preliminary data.</text>
</comment>
<reference evidence="1" key="1">
    <citation type="submission" date="2021-06" db="EMBL/GenBank/DDBJ databases">
        <authorList>
            <person name="Kallberg Y."/>
            <person name="Tangrot J."/>
            <person name="Rosling A."/>
        </authorList>
    </citation>
    <scope>NUCLEOTIDE SEQUENCE</scope>
    <source>
        <strain evidence="1">MA453B</strain>
    </source>
</reference>
<accession>A0A9N9K4I4</accession>
<gene>
    <name evidence="1" type="ORF">DERYTH_LOCUS24890</name>
</gene>
<sequence>DKNRTTADRDLNDFDNRLYEDSKILFFTPGIEIAPSISEVCEYNLNNSKYNNINSNRNSNKFKVGLVKER</sequence>
<proteinExistence type="predicted"/>
<name>A0A9N9K4I4_9GLOM</name>
<evidence type="ECO:0000313" key="1">
    <source>
        <dbReference type="EMBL" id="CAG8808459.1"/>
    </source>
</evidence>
<protein>
    <submittedName>
        <fullName evidence="1">18095_t:CDS:1</fullName>
    </submittedName>
</protein>
<feature type="non-terminal residue" evidence="1">
    <location>
        <position position="70"/>
    </location>
</feature>
<keyword evidence="2" id="KW-1185">Reference proteome</keyword>
<dbReference type="EMBL" id="CAJVPY010043784">
    <property type="protein sequence ID" value="CAG8808459.1"/>
    <property type="molecule type" value="Genomic_DNA"/>
</dbReference>
<dbReference type="AlphaFoldDB" id="A0A9N9K4I4"/>
<dbReference type="OrthoDB" id="10370158at2759"/>
<evidence type="ECO:0000313" key="2">
    <source>
        <dbReference type="Proteomes" id="UP000789405"/>
    </source>
</evidence>
<dbReference type="Proteomes" id="UP000789405">
    <property type="component" value="Unassembled WGS sequence"/>
</dbReference>
<organism evidence="1 2">
    <name type="scientific">Dentiscutata erythropus</name>
    <dbReference type="NCBI Taxonomy" id="1348616"/>
    <lineage>
        <taxon>Eukaryota</taxon>
        <taxon>Fungi</taxon>
        <taxon>Fungi incertae sedis</taxon>
        <taxon>Mucoromycota</taxon>
        <taxon>Glomeromycotina</taxon>
        <taxon>Glomeromycetes</taxon>
        <taxon>Diversisporales</taxon>
        <taxon>Gigasporaceae</taxon>
        <taxon>Dentiscutata</taxon>
    </lineage>
</organism>
<feature type="non-terminal residue" evidence="1">
    <location>
        <position position="1"/>
    </location>
</feature>